<evidence type="ECO:0000313" key="3">
    <source>
        <dbReference type="Proteomes" id="UP001334732"/>
    </source>
</evidence>
<name>A0ABZ1CF16_9PROT</name>
<keyword evidence="1" id="KW-0472">Membrane</keyword>
<evidence type="ECO:0000313" key="2">
    <source>
        <dbReference type="EMBL" id="WRS37966.1"/>
    </source>
</evidence>
<feature type="transmembrane region" description="Helical" evidence="1">
    <location>
        <begin position="12"/>
        <end position="35"/>
    </location>
</feature>
<feature type="transmembrane region" description="Helical" evidence="1">
    <location>
        <begin position="76"/>
        <end position="92"/>
    </location>
</feature>
<keyword evidence="3" id="KW-1185">Reference proteome</keyword>
<feature type="transmembrane region" description="Helical" evidence="1">
    <location>
        <begin position="98"/>
        <end position="122"/>
    </location>
</feature>
<dbReference type="RefSeq" id="WP_324778580.1">
    <property type="nucleotide sequence ID" value="NZ_CP141769.1"/>
</dbReference>
<protein>
    <recommendedName>
        <fullName evidence="4">DUF2892 domain-containing protein</fullName>
    </recommendedName>
</protein>
<reference evidence="2 3" key="1">
    <citation type="submission" date="2023-12" db="EMBL/GenBank/DDBJ databases">
        <title>Thiobacillus sedimentum sp. nov., a chemolithoautotrophic sulfur-oxidizing bacterium isolated from freshwater sediment.</title>
        <authorList>
            <person name="Luo J."/>
            <person name="Dai C."/>
        </authorList>
    </citation>
    <scope>NUCLEOTIDE SEQUENCE [LARGE SCALE GENOMIC DNA]</scope>
    <source>
        <strain evidence="2 3">SCUT-2</strain>
    </source>
</reference>
<gene>
    <name evidence="2" type="ORF">VA613_08010</name>
</gene>
<keyword evidence="1" id="KW-1133">Transmembrane helix</keyword>
<evidence type="ECO:0008006" key="4">
    <source>
        <dbReference type="Google" id="ProtNLM"/>
    </source>
</evidence>
<keyword evidence="1" id="KW-0812">Transmembrane</keyword>
<evidence type="ECO:0000256" key="1">
    <source>
        <dbReference type="SAM" id="Phobius"/>
    </source>
</evidence>
<dbReference type="EMBL" id="CP141769">
    <property type="protein sequence ID" value="WRS37966.1"/>
    <property type="molecule type" value="Genomic_DNA"/>
</dbReference>
<dbReference type="Proteomes" id="UP001334732">
    <property type="component" value="Chromosome"/>
</dbReference>
<proteinExistence type="predicted"/>
<sequence length="128" mass="14864">MSDRLYRLMLGALLLVALYFELPYLMYFIIAMLFFEGLSNLRLPVLLNRLRGRIQSECDLAPFRSTVRLGFEAERAWRLIVALMLLVTYAFFYDRLWFFPWFMGFAIFGAGVSGVCPVLIGVKWAGCR</sequence>
<organism evidence="2 3">
    <name type="scientific">Thiobacillus sedimenti</name>
    <dbReference type="NCBI Taxonomy" id="3110231"/>
    <lineage>
        <taxon>Bacteria</taxon>
        <taxon>Pseudomonadati</taxon>
        <taxon>Pseudomonadota</taxon>
        <taxon>Betaproteobacteria</taxon>
        <taxon>Nitrosomonadales</taxon>
        <taxon>Thiobacillaceae</taxon>
        <taxon>Thiobacillus</taxon>
    </lineage>
</organism>
<accession>A0ABZ1CF16</accession>